<reference evidence="7" key="1">
    <citation type="submission" date="2016-10" db="EMBL/GenBank/DDBJ databases">
        <authorList>
            <person name="Varghese N."/>
            <person name="Submissions S."/>
        </authorList>
    </citation>
    <scope>NUCLEOTIDE SEQUENCE [LARGE SCALE GENOMIC DNA]</scope>
    <source>
        <strain evidence="7">BL36</strain>
    </source>
</reference>
<dbReference type="OrthoDB" id="5355061at2"/>
<name>A0A1I4L2M2_9HYPH</name>
<keyword evidence="3" id="KW-0648">Protein biosynthesis</keyword>
<dbReference type="RefSeq" id="WP_092041234.1">
    <property type="nucleotide sequence ID" value="NZ_FOTK01000012.1"/>
</dbReference>
<comment type="similarity">
    <text evidence="1">Belongs to the Fmt family.</text>
</comment>
<dbReference type="Pfam" id="PF02911">
    <property type="entry name" value="Formyl_trans_C"/>
    <property type="match status" value="1"/>
</dbReference>
<evidence type="ECO:0000256" key="1">
    <source>
        <dbReference type="ARBA" id="ARBA00010699"/>
    </source>
</evidence>
<dbReference type="SUPFAM" id="SSF50486">
    <property type="entry name" value="FMT C-terminal domain-like"/>
    <property type="match status" value="1"/>
</dbReference>
<dbReference type="InterPro" id="IPR036477">
    <property type="entry name" value="Formyl_transf_N_sf"/>
</dbReference>
<dbReference type="InterPro" id="IPR005793">
    <property type="entry name" value="Formyl_trans_C"/>
</dbReference>
<dbReference type="InterPro" id="IPR044135">
    <property type="entry name" value="Met-tRNA-FMT_C"/>
</dbReference>
<feature type="domain" description="Formyl transferase C-terminal" evidence="5">
    <location>
        <begin position="202"/>
        <end position="298"/>
    </location>
</feature>
<dbReference type="PANTHER" id="PTHR11138:SF5">
    <property type="entry name" value="METHIONYL-TRNA FORMYLTRANSFERASE, MITOCHONDRIAL"/>
    <property type="match status" value="1"/>
</dbReference>
<keyword evidence="2 6" id="KW-0808">Transferase</keyword>
<evidence type="ECO:0000256" key="3">
    <source>
        <dbReference type="ARBA" id="ARBA00022917"/>
    </source>
</evidence>
<dbReference type="Pfam" id="PF00551">
    <property type="entry name" value="Formyl_trans_N"/>
    <property type="match status" value="1"/>
</dbReference>
<dbReference type="Gene3D" id="3.40.50.12230">
    <property type="match status" value="1"/>
</dbReference>
<dbReference type="SUPFAM" id="SSF53328">
    <property type="entry name" value="Formyltransferase"/>
    <property type="match status" value="1"/>
</dbReference>
<dbReference type="InterPro" id="IPR011034">
    <property type="entry name" value="Formyl_transferase-like_C_sf"/>
</dbReference>
<dbReference type="PANTHER" id="PTHR11138">
    <property type="entry name" value="METHIONYL-TRNA FORMYLTRANSFERASE"/>
    <property type="match status" value="1"/>
</dbReference>
<dbReference type="AlphaFoldDB" id="A0A1I4L2M2"/>
<dbReference type="GO" id="GO:0005829">
    <property type="term" value="C:cytosol"/>
    <property type="evidence" value="ECO:0007669"/>
    <property type="project" value="TreeGrafter"/>
</dbReference>
<evidence type="ECO:0000313" key="6">
    <source>
        <dbReference type="EMBL" id="SFL85224.1"/>
    </source>
</evidence>
<evidence type="ECO:0000256" key="2">
    <source>
        <dbReference type="ARBA" id="ARBA00022679"/>
    </source>
</evidence>
<evidence type="ECO:0000259" key="5">
    <source>
        <dbReference type="Pfam" id="PF02911"/>
    </source>
</evidence>
<gene>
    <name evidence="6" type="ORF">SAMN05192568_101272</name>
</gene>
<feature type="domain" description="Formyl transferase N-terminal" evidence="4">
    <location>
        <begin position="1"/>
        <end position="160"/>
    </location>
</feature>
<dbReference type="GO" id="GO:0004479">
    <property type="term" value="F:methionyl-tRNA formyltransferase activity"/>
    <property type="evidence" value="ECO:0007669"/>
    <property type="project" value="TreeGrafter"/>
</dbReference>
<dbReference type="STRING" id="582667.SAMN05192568_101272"/>
<dbReference type="CDD" id="cd08704">
    <property type="entry name" value="Met_tRNA_FMT_C"/>
    <property type="match status" value="1"/>
</dbReference>
<evidence type="ECO:0000259" key="4">
    <source>
        <dbReference type="Pfam" id="PF00551"/>
    </source>
</evidence>
<evidence type="ECO:0000313" key="7">
    <source>
        <dbReference type="Proteomes" id="UP000199048"/>
    </source>
</evidence>
<keyword evidence="7" id="KW-1185">Reference proteome</keyword>
<protein>
    <submittedName>
        <fullName evidence="6">Methionyl-tRNA formyltransferase</fullName>
    </submittedName>
</protein>
<organism evidence="6 7">
    <name type="scientific">Methylobacterium pseudosasicola</name>
    <dbReference type="NCBI Taxonomy" id="582667"/>
    <lineage>
        <taxon>Bacteria</taxon>
        <taxon>Pseudomonadati</taxon>
        <taxon>Pseudomonadota</taxon>
        <taxon>Alphaproteobacteria</taxon>
        <taxon>Hyphomicrobiales</taxon>
        <taxon>Methylobacteriaceae</taxon>
        <taxon>Methylobacterium</taxon>
    </lineage>
</organism>
<accession>A0A1I4L2M2</accession>
<dbReference type="EMBL" id="FOTK01000012">
    <property type="protein sequence ID" value="SFL85224.1"/>
    <property type="molecule type" value="Genomic_DNA"/>
</dbReference>
<dbReference type="InterPro" id="IPR002376">
    <property type="entry name" value="Formyl_transf_N"/>
</dbReference>
<dbReference type="Proteomes" id="UP000199048">
    <property type="component" value="Unassembled WGS sequence"/>
</dbReference>
<proteinExistence type="inferred from homology"/>
<sequence length="310" mass="33235">MRIAVIGQQDFGKAVLDAFLKRGDTVAGVFCAPEKAGAKPDVLKTAALEKGLPVFQFPSLKSPEAEAAIRGLDADIGIMAYVLQFAPQSFVTIPKHGTIQYHPSLLPRYRGPSSINWPIAKGDLQTGLTIFRPTDGLDEGPVILQKTCEIGGDATLGDIYFNNLFPMGVDAMLEAADLVVAGEHIEVDQDEDAASYEGWFRAAEAEIRWSGHADQIYNLIRAANPAPGAWTTLDGKKLQIFDARLHPVRRLGEVKGKPGEVIAVDEDGFSVCAQGGRIEIRKVKPEDGKKISAAEFAASGGIALGQVLGR</sequence>